<evidence type="ECO:0000313" key="5">
    <source>
        <dbReference type="Proteomes" id="UP000823912"/>
    </source>
</evidence>
<dbReference type="Gene3D" id="3.40.50.620">
    <property type="entry name" value="HUPs"/>
    <property type="match status" value="1"/>
</dbReference>
<dbReference type="NCBIfam" id="TIGR00125">
    <property type="entry name" value="cyt_tran_rel"/>
    <property type="match status" value="1"/>
</dbReference>
<feature type="binding site" evidence="3">
    <location>
        <position position="160"/>
    </location>
    <ligand>
        <name>ATP</name>
        <dbReference type="ChEBI" id="CHEBI:30616"/>
    </ligand>
</feature>
<dbReference type="PANTHER" id="PTHR37825">
    <property type="entry name" value="TRNA(MET) CYTIDINE ACETATE LIGASE"/>
    <property type="match status" value="1"/>
</dbReference>
<evidence type="ECO:0000256" key="1">
    <source>
        <dbReference type="ARBA" id="ARBA00022694"/>
    </source>
</evidence>
<keyword evidence="3" id="KW-0067">ATP-binding</keyword>
<comment type="similarity">
    <text evidence="3">Belongs to the TmcAL family.</text>
</comment>
<evidence type="ECO:0000256" key="2">
    <source>
        <dbReference type="ARBA" id="ARBA00022884"/>
    </source>
</evidence>
<dbReference type="GO" id="GO:0006400">
    <property type="term" value="P:tRNA modification"/>
    <property type="evidence" value="ECO:0007669"/>
    <property type="project" value="UniProtKB-UniRule"/>
</dbReference>
<dbReference type="SUPFAM" id="SSF52374">
    <property type="entry name" value="Nucleotidylyl transferase"/>
    <property type="match status" value="1"/>
</dbReference>
<comment type="catalytic activity">
    <reaction evidence="3">
        <text>cytidine(34) in elongator tRNA(Met) + acetate + ATP = N(4)-acetylcytidine(34) in elongator tRNA(Met) + AMP + diphosphate</text>
        <dbReference type="Rhea" id="RHEA:58144"/>
        <dbReference type="Rhea" id="RHEA-COMP:10693"/>
        <dbReference type="Rhea" id="RHEA-COMP:10694"/>
        <dbReference type="ChEBI" id="CHEBI:30089"/>
        <dbReference type="ChEBI" id="CHEBI:30616"/>
        <dbReference type="ChEBI" id="CHEBI:33019"/>
        <dbReference type="ChEBI" id="CHEBI:74900"/>
        <dbReference type="ChEBI" id="CHEBI:82748"/>
        <dbReference type="ChEBI" id="CHEBI:456215"/>
    </reaction>
</comment>
<dbReference type="GO" id="GO:0000049">
    <property type="term" value="F:tRNA binding"/>
    <property type="evidence" value="ECO:0007669"/>
    <property type="project" value="UniProtKB-KW"/>
</dbReference>
<organism evidence="4 5">
    <name type="scientific">Candidatus Pullilachnospira gallistercoris</name>
    <dbReference type="NCBI Taxonomy" id="2840911"/>
    <lineage>
        <taxon>Bacteria</taxon>
        <taxon>Bacillati</taxon>
        <taxon>Bacillota</taxon>
        <taxon>Clostridia</taxon>
        <taxon>Lachnospirales</taxon>
        <taxon>Lachnospiraceae</taxon>
        <taxon>Lachnospiraceae incertae sedis</taxon>
        <taxon>Candidatus Pullilachnospira</taxon>
    </lineage>
</organism>
<keyword evidence="1 3" id="KW-0819">tRNA processing</keyword>
<dbReference type="GO" id="GO:0005737">
    <property type="term" value="C:cytoplasm"/>
    <property type="evidence" value="ECO:0007669"/>
    <property type="project" value="UniProtKB-SubCell"/>
</dbReference>
<feature type="binding site" evidence="3">
    <location>
        <begin position="7"/>
        <end position="20"/>
    </location>
    <ligand>
        <name>ATP</name>
        <dbReference type="ChEBI" id="CHEBI:30616"/>
    </ligand>
</feature>
<dbReference type="AlphaFoldDB" id="A0A9D1EBI6"/>
<dbReference type="PANTHER" id="PTHR37825:SF1">
    <property type="entry name" value="TRNA(MET) CYTIDINE ACETATE LIGASE"/>
    <property type="match status" value="1"/>
</dbReference>
<keyword evidence="3" id="KW-0820">tRNA-binding</keyword>
<keyword evidence="3" id="KW-0436">Ligase</keyword>
<keyword evidence="2 3" id="KW-0694">RNA-binding</keyword>
<dbReference type="Proteomes" id="UP000823912">
    <property type="component" value="Unassembled WGS sequence"/>
</dbReference>
<dbReference type="GO" id="GO:0005524">
    <property type="term" value="F:ATP binding"/>
    <property type="evidence" value="ECO:0007669"/>
    <property type="project" value="UniProtKB-KW"/>
</dbReference>
<comment type="caution">
    <text evidence="3">Lacks conserved residue(s) required for the propagation of feature annotation.</text>
</comment>
<feature type="binding site" evidence="3">
    <location>
        <position position="185"/>
    </location>
    <ligand>
        <name>ATP</name>
        <dbReference type="ChEBI" id="CHEBI:30616"/>
    </ligand>
</feature>
<dbReference type="InterPro" id="IPR014729">
    <property type="entry name" value="Rossmann-like_a/b/a_fold"/>
</dbReference>
<name>A0A9D1EBI6_9FIRM</name>
<comment type="function">
    <text evidence="3">Catalyzes the formation of N(4)-acetylcytidine (ac(4)C) at the wobble position of elongator tRNA(Met), using acetate and ATP as substrates. First activates an acetate ion to form acetyladenylate (Ac-AMP) and then transfers the acetyl group to tRNA to form ac(4)C34.</text>
</comment>
<proteinExistence type="inferred from homology"/>
<comment type="subcellular location">
    <subcellularLocation>
        <location evidence="3">Cytoplasm</location>
    </subcellularLocation>
</comment>
<dbReference type="HAMAP" id="MF_01539">
    <property type="entry name" value="TmcAL"/>
    <property type="match status" value="1"/>
</dbReference>
<evidence type="ECO:0000256" key="3">
    <source>
        <dbReference type="HAMAP-Rule" id="MF_01539"/>
    </source>
</evidence>
<dbReference type="EMBL" id="DVHM01000182">
    <property type="protein sequence ID" value="HIR71698.1"/>
    <property type="molecule type" value="Genomic_DNA"/>
</dbReference>
<dbReference type="InterPro" id="IPR008513">
    <property type="entry name" value="tRNA(Met)_cyd_acetate_ligase"/>
</dbReference>
<dbReference type="EC" id="6.3.4.-" evidence="3"/>
<dbReference type="GO" id="GO:0016879">
    <property type="term" value="F:ligase activity, forming carbon-nitrogen bonds"/>
    <property type="evidence" value="ECO:0007669"/>
    <property type="project" value="UniProtKB-UniRule"/>
</dbReference>
<keyword evidence="3" id="KW-0547">Nucleotide-binding</keyword>
<accession>A0A9D1EBI6</accession>
<dbReference type="Pfam" id="PF05636">
    <property type="entry name" value="HIGH_NTase1"/>
    <property type="match status" value="1"/>
</dbReference>
<comment type="caution">
    <text evidence="4">The sequence shown here is derived from an EMBL/GenBank/DDBJ whole genome shotgun (WGS) entry which is preliminary data.</text>
</comment>
<sequence>MNIIGIIAEYNPFHNGHAYQIACAKKQFGADAVVVVMSGDFTQRGIPAVFHKESRANMALSCGADLVIELPVLASTASAEGFALGAVRALDSLGVVNQLLFGCETDQIELFYRSASLLGNESEDFRFRLRSHIRSGNSYPQARAAAFPKEIPSGFLDTPNNILGVEYVKALLRLSSPMVPVCLRRRGSQHHDQSPSGNFLSAGALRQKIENLPKNAESFSALHPYLPEGAYEICHQEWAEGKCVFADDFSLLLHDRLYETNDFTGYADCSESLSAKICRLRDRYVSFSQFCQLLKSKDLTYTRVSRVLCHILLRVYRKDFQRFMSLPRAPYIRILGFNRQGASILSEIKNAGKQRTVPLFASPKEGERLLSSEQLPFLAADIAAADRYRMVLTAKTGRAYPSEYTRKFEPFPEKN</sequence>
<gene>
    <name evidence="3" type="primary">tmcAL</name>
    <name evidence="4" type="ORF">IAA55_10535</name>
</gene>
<feature type="binding site" evidence="3">
    <location>
        <position position="102"/>
    </location>
    <ligand>
        <name>ATP</name>
        <dbReference type="ChEBI" id="CHEBI:30616"/>
    </ligand>
</feature>
<reference evidence="4" key="1">
    <citation type="submission" date="2020-10" db="EMBL/GenBank/DDBJ databases">
        <authorList>
            <person name="Gilroy R."/>
        </authorList>
    </citation>
    <scope>NUCLEOTIDE SEQUENCE</scope>
    <source>
        <strain evidence="4">ChiSjej5B23-6657</strain>
    </source>
</reference>
<protein>
    <recommendedName>
        <fullName evidence="3">tRNA(Met) cytidine acetate ligase</fullName>
        <ecNumber evidence="3">6.3.4.-</ecNumber>
    </recommendedName>
</protein>
<reference evidence="4" key="2">
    <citation type="journal article" date="2021" name="PeerJ">
        <title>Extensive microbial diversity within the chicken gut microbiome revealed by metagenomics and culture.</title>
        <authorList>
            <person name="Gilroy R."/>
            <person name="Ravi A."/>
            <person name="Getino M."/>
            <person name="Pursley I."/>
            <person name="Horton D.L."/>
            <person name="Alikhan N.F."/>
            <person name="Baker D."/>
            <person name="Gharbi K."/>
            <person name="Hall N."/>
            <person name="Watson M."/>
            <person name="Adriaenssens E.M."/>
            <person name="Foster-Nyarko E."/>
            <person name="Jarju S."/>
            <person name="Secka A."/>
            <person name="Antonio M."/>
            <person name="Oren A."/>
            <person name="Chaudhuri R.R."/>
            <person name="La Ragione R."/>
            <person name="Hildebrand F."/>
            <person name="Pallen M.J."/>
        </authorList>
    </citation>
    <scope>NUCLEOTIDE SEQUENCE</scope>
    <source>
        <strain evidence="4">ChiSjej5B23-6657</strain>
    </source>
</reference>
<dbReference type="InterPro" id="IPR004821">
    <property type="entry name" value="Cyt_trans-like"/>
</dbReference>
<evidence type="ECO:0000313" key="4">
    <source>
        <dbReference type="EMBL" id="HIR71698.1"/>
    </source>
</evidence>
<keyword evidence="3" id="KW-0963">Cytoplasm</keyword>